<dbReference type="AlphaFoldDB" id="A0A9X0R2R3"/>
<dbReference type="EMBL" id="JACOMF010000059">
    <property type="protein sequence ID" value="MBC4018515.1"/>
    <property type="molecule type" value="Genomic_DNA"/>
</dbReference>
<reference evidence="2" key="1">
    <citation type="submission" date="2020-08" db="EMBL/GenBank/DDBJ databases">
        <authorList>
            <person name="Hu Y."/>
            <person name="Nguyen S.V."/>
            <person name="Li F."/>
            <person name="Fanning S."/>
        </authorList>
    </citation>
    <scope>NUCLEOTIDE SEQUENCE</scope>
    <source>
        <strain evidence="2">SYSU D8009</strain>
    </source>
</reference>
<feature type="compositionally biased region" description="Basic residues" evidence="1">
    <location>
        <begin position="57"/>
        <end position="67"/>
    </location>
</feature>
<dbReference type="Proteomes" id="UP000600101">
    <property type="component" value="Unassembled WGS sequence"/>
</dbReference>
<sequence>MAEEQRFPARRGPAADGYRIELPASNDNVAGEMAAPARRAKATTSSDPAGRPPRGGQVRKRPRGTTK</sequence>
<name>A0A9X0R2R3_9PROT</name>
<feature type="region of interest" description="Disordered" evidence="1">
    <location>
        <begin position="1"/>
        <end position="67"/>
    </location>
</feature>
<organism evidence="2 3">
    <name type="scientific">Siccirubricoccus deserti</name>
    <dbReference type="NCBI Taxonomy" id="2013562"/>
    <lineage>
        <taxon>Bacteria</taxon>
        <taxon>Pseudomonadati</taxon>
        <taxon>Pseudomonadota</taxon>
        <taxon>Alphaproteobacteria</taxon>
        <taxon>Acetobacterales</taxon>
        <taxon>Roseomonadaceae</taxon>
        <taxon>Siccirubricoccus</taxon>
    </lineage>
</organism>
<dbReference type="RefSeq" id="WP_186773264.1">
    <property type="nucleotide sequence ID" value="NZ_JACOMF010000059.1"/>
</dbReference>
<protein>
    <submittedName>
        <fullName evidence="2">Uncharacterized protein</fullName>
    </submittedName>
</protein>
<evidence type="ECO:0000256" key="1">
    <source>
        <dbReference type="SAM" id="MobiDB-lite"/>
    </source>
</evidence>
<evidence type="ECO:0000313" key="3">
    <source>
        <dbReference type="Proteomes" id="UP000600101"/>
    </source>
</evidence>
<gene>
    <name evidence="2" type="ORF">H7965_24885</name>
</gene>
<keyword evidence="3" id="KW-1185">Reference proteome</keyword>
<accession>A0A9X0R2R3</accession>
<comment type="caution">
    <text evidence="2">The sequence shown here is derived from an EMBL/GenBank/DDBJ whole genome shotgun (WGS) entry which is preliminary data.</text>
</comment>
<proteinExistence type="predicted"/>
<evidence type="ECO:0000313" key="2">
    <source>
        <dbReference type="EMBL" id="MBC4018515.1"/>
    </source>
</evidence>